<dbReference type="Gene3D" id="1.10.20.10">
    <property type="entry name" value="Histone, subunit A"/>
    <property type="match status" value="1"/>
</dbReference>
<dbReference type="GO" id="GO:0031297">
    <property type="term" value="P:replication fork processing"/>
    <property type="evidence" value="ECO:0007669"/>
    <property type="project" value="TreeGrafter"/>
</dbReference>
<feature type="compositionally biased region" description="Basic residues" evidence="5">
    <location>
        <begin position="314"/>
        <end position="323"/>
    </location>
</feature>
<feature type="compositionally biased region" description="Acidic residues" evidence="5">
    <location>
        <begin position="250"/>
        <end position="275"/>
    </location>
</feature>
<keyword evidence="4" id="KW-0539">Nucleus</keyword>
<dbReference type="InterPro" id="IPR009072">
    <property type="entry name" value="Histone-fold"/>
</dbReference>
<organism evidence="7 8">
    <name type="scientific">Apiospora kogelbergensis</name>
    <dbReference type="NCBI Taxonomy" id="1337665"/>
    <lineage>
        <taxon>Eukaryota</taxon>
        <taxon>Fungi</taxon>
        <taxon>Dikarya</taxon>
        <taxon>Ascomycota</taxon>
        <taxon>Pezizomycotina</taxon>
        <taxon>Sordariomycetes</taxon>
        <taxon>Xylariomycetidae</taxon>
        <taxon>Amphisphaeriales</taxon>
        <taxon>Apiosporaceae</taxon>
        <taxon>Apiospora</taxon>
    </lineage>
</organism>
<dbReference type="AlphaFoldDB" id="A0AAW0RD61"/>
<keyword evidence="3" id="KW-0158">Chromosome</keyword>
<feature type="compositionally biased region" description="Basic and acidic residues" evidence="5">
    <location>
        <begin position="184"/>
        <end position="197"/>
    </location>
</feature>
<dbReference type="Pfam" id="PF15511">
    <property type="entry name" value="CENP-T_C"/>
    <property type="match status" value="1"/>
</dbReference>
<evidence type="ECO:0000256" key="3">
    <source>
        <dbReference type="ARBA" id="ARBA00022454"/>
    </source>
</evidence>
<dbReference type="GO" id="GO:0005694">
    <property type="term" value="C:chromosome"/>
    <property type="evidence" value="ECO:0007669"/>
    <property type="project" value="UniProtKB-SubCell"/>
</dbReference>
<gene>
    <name evidence="7" type="ORF">PG999_000907</name>
</gene>
<keyword evidence="8" id="KW-1185">Reference proteome</keyword>
<proteinExistence type="predicted"/>
<accession>A0AAW0RD61</accession>
<evidence type="ECO:0000256" key="1">
    <source>
        <dbReference type="ARBA" id="ARBA00004123"/>
    </source>
</evidence>
<evidence type="ECO:0000256" key="4">
    <source>
        <dbReference type="ARBA" id="ARBA00023242"/>
    </source>
</evidence>
<comment type="subcellular location">
    <subcellularLocation>
        <location evidence="2">Chromosome</location>
    </subcellularLocation>
    <subcellularLocation>
        <location evidence="1">Nucleus</location>
    </subcellularLocation>
</comment>
<feature type="domain" description="CENP-T/Histone H4 histone fold" evidence="6">
    <location>
        <begin position="324"/>
        <end position="405"/>
    </location>
</feature>
<dbReference type="GO" id="GO:0003682">
    <property type="term" value="F:chromatin binding"/>
    <property type="evidence" value="ECO:0007669"/>
    <property type="project" value="TreeGrafter"/>
</dbReference>
<dbReference type="GO" id="GO:0046982">
    <property type="term" value="F:protein heterodimerization activity"/>
    <property type="evidence" value="ECO:0007669"/>
    <property type="project" value="InterPro"/>
</dbReference>
<dbReference type="GO" id="GO:0071821">
    <property type="term" value="C:FANCM-MHF complex"/>
    <property type="evidence" value="ECO:0007669"/>
    <property type="project" value="TreeGrafter"/>
</dbReference>
<dbReference type="SUPFAM" id="SSF47113">
    <property type="entry name" value="Histone-fold"/>
    <property type="match status" value="1"/>
</dbReference>
<dbReference type="Proteomes" id="UP001392437">
    <property type="component" value="Unassembled WGS sequence"/>
</dbReference>
<dbReference type="PANTHER" id="PTHR22980">
    <property type="entry name" value="CORTISTATIN"/>
    <property type="match status" value="1"/>
</dbReference>
<dbReference type="CDD" id="cd22920">
    <property type="entry name" value="HFD_CENP-T"/>
    <property type="match status" value="1"/>
</dbReference>
<dbReference type="GO" id="GO:0000712">
    <property type="term" value="P:resolution of meiotic recombination intermediates"/>
    <property type="evidence" value="ECO:0007669"/>
    <property type="project" value="TreeGrafter"/>
</dbReference>
<dbReference type="PANTHER" id="PTHR22980:SF5">
    <property type="entry name" value="CENP-T_HISTONE H4 HISTONE FOLD DOMAIN-CONTAINING PROTEIN"/>
    <property type="match status" value="1"/>
</dbReference>
<name>A0AAW0RD61_9PEZI</name>
<evidence type="ECO:0000256" key="5">
    <source>
        <dbReference type="SAM" id="MobiDB-lite"/>
    </source>
</evidence>
<feature type="compositionally biased region" description="Acidic residues" evidence="5">
    <location>
        <begin position="111"/>
        <end position="126"/>
    </location>
</feature>
<feature type="region of interest" description="Disordered" evidence="5">
    <location>
        <begin position="1"/>
        <end position="328"/>
    </location>
</feature>
<evidence type="ECO:0000313" key="7">
    <source>
        <dbReference type="EMBL" id="KAK8132734.1"/>
    </source>
</evidence>
<dbReference type="EMBL" id="JAQQWP010000001">
    <property type="protein sequence ID" value="KAK8132734.1"/>
    <property type="molecule type" value="Genomic_DNA"/>
</dbReference>
<feature type="compositionally biased region" description="Low complexity" evidence="5">
    <location>
        <begin position="79"/>
        <end position="108"/>
    </location>
</feature>
<evidence type="ECO:0000259" key="6">
    <source>
        <dbReference type="Pfam" id="PF15511"/>
    </source>
</evidence>
<protein>
    <recommendedName>
        <fullName evidence="6">CENP-T/Histone H4 histone fold domain-containing protein</fullName>
    </recommendedName>
</protein>
<dbReference type="InterPro" id="IPR035425">
    <property type="entry name" value="CENP-T/H4_C"/>
</dbReference>
<sequence length="424" mass="46041">MATTPSTPGAAAKTPNRRAQSADPNSARQSASARRGAATPHGRAAFAALQKRRTALFTPGKERRRSIRDQRETPRDPLRALSRLLAPSSQAIHSSSSPSDSGANSSLPVVAEEDESNDFDDDSDDFMIERPRLSLNLREDDDEDSELKPPRLSGLEDYTAQSIEMPRRAISELPPGRPSLGSVRESDYHGPDIHSDDIGIDSGFFPPPMMEDPTIGGDSLFPPIEFPDPPEESTFAMPAVESSPAREPMFLEDSEQMEMDGPEGPDDEMDDENENEPFGQMDSDDGSPGPELAQPEDTMMSLLTADHRPEAAGKRKPGKKTSKHGIEYPSLPQGVVKRLATTFAKTAGMGKAKISPDTLDAIMQATDWFFEQLGDDLQAYANHAGRKTIDESDMIALMRSVGAQATSNKLVHYTVRPGTTPSPP</sequence>
<reference evidence="7 8" key="1">
    <citation type="submission" date="2023-01" db="EMBL/GenBank/DDBJ databases">
        <title>Analysis of 21 Apiospora genomes using comparative genomics revels a genus with tremendous synthesis potential of carbohydrate active enzymes and secondary metabolites.</title>
        <authorList>
            <person name="Sorensen T."/>
        </authorList>
    </citation>
    <scope>NUCLEOTIDE SEQUENCE [LARGE SCALE GENOMIC DNA]</scope>
    <source>
        <strain evidence="7 8">CBS 117206</strain>
    </source>
</reference>
<evidence type="ECO:0000256" key="2">
    <source>
        <dbReference type="ARBA" id="ARBA00004286"/>
    </source>
</evidence>
<comment type="caution">
    <text evidence="7">The sequence shown here is derived from an EMBL/GenBank/DDBJ whole genome shotgun (WGS) entry which is preliminary data.</text>
</comment>
<feature type="compositionally biased region" description="Basic and acidic residues" evidence="5">
    <location>
        <begin position="67"/>
        <end position="78"/>
    </location>
</feature>
<feature type="compositionally biased region" description="Low complexity" evidence="5">
    <location>
        <begin position="26"/>
        <end position="38"/>
    </location>
</feature>
<evidence type="ECO:0000313" key="8">
    <source>
        <dbReference type="Proteomes" id="UP001392437"/>
    </source>
</evidence>